<evidence type="ECO:0000259" key="2">
    <source>
        <dbReference type="PROSITE" id="PS50158"/>
    </source>
</evidence>
<dbReference type="SUPFAM" id="SSF57756">
    <property type="entry name" value="Retrovirus zinc finger-like domains"/>
    <property type="match status" value="1"/>
</dbReference>
<keyword evidence="1" id="KW-0863">Zinc-finger</keyword>
<accession>A0A7S2Y0C6</accession>
<dbReference type="AlphaFoldDB" id="A0A7S2Y0C6"/>
<feature type="domain" description="CCHC-type" evidence="2">
    <location>
        <begin position="151"/>
        <end position="164"/>
    </location>
</feature>
<reference evidence="3" key="1">
    <citation type="submission" date="2021-01" db="EMBL/GenBank/DDBJ databases">
        <authorList>
            <person name="Corre E."/>
            <person name="Pelletier E."/>
            <person name="Niang G."/>
            <person name="Scheremetjew M."/>
            <person name="Finn R."/>
            <person name="Kale V."/>
            <person name="Holt S."/>
            <person name="Cochrane G."/>
            <person name="Meng A."/>
            <person name="Brown T."/>
            <person name="Cohen L."/>
        </authorList>
    </citation>
    <scope>NUCLEOTIDE SEQUENCE</scope>
    <source>
        <strain evidence="3">CCMP1661</strain>
    </source>
</reference>
<dbReference type="InterPro" id="IPR001878">
    <property type="entry name" value="Znf_CCHC"/>
</dbReference>
<protein>
    <recommendedName>
        <fullName evidence="2">CCHC-type domain-containing protein</fullName>
    </recommendedName>
</protein>
<evidence type="ECO:0000313" key="3">
    <source>
        <dbReference type="EMBL" id="CAD9870008.1"/>
    </source>
</evidence>
<name>A0A7S2Y0C6_9STRA</name>
<keyword evidence="1" id="KW-0862">Zinc</keyword>
<sequence>MNFNKSAENGCFATIPIDIWASCNIHTDNFVDRLEGLTAEGVQIALVGIHLCKGLSPRFLSVCNLLGTDKCPFFCLAPCCLPRLTQESINVFLYETNEERQVRQESLQRRKRARQRICWICSDPSHQTKLCPLLPTETEERAKTLSDHIVCWRCGEYGHDKVKCSSDQSSTRPQLIKAPAVSIPVEVIQQSPSPFDEYCKQLMMTISVQDTSQKESHVVTLAGNDERHDTRNKIGQRKCTWLLRFN</sequence>
<dbReference type="InterPro" id="IPR036875">
    <property type="entry name" value="Znf_CCHC_sf"/>
</dbReference>
<evidence type="ECO:0000256" key="1">
    <source>
        <dbReference type="PROSITE-ProRule" id="PRU00047"/>
    </source>
</evidence>
<dbReference type="GO" id="GO:0008270">
    <property type="term" value="F:zinc ion binding"/>
    <property type="evidence" value="ECO:0007669"/>
    <property type="project" value="UniProtKB-KW"/>
</dbReference>
<dbReference type="EMBL" id="HBHR01018659">
    <property type="protein sequence ID" value="CAD9870008.1"/>
    <property type="molecule type" value="Transcribed_RNA"/>
</dbReference>
<proteinExistence type="predicted"/>
<keyword evidence="1" id="KW-0479">Metal-binding</keyword>
<organism evidence="3">
    <name type="scientific">Fibrocapsa japonica</name>
    <dbReference type="NCBI Taxonomy" id="94617"/>
    <lineage>
        <taxon>Eukaryota</taxon>
        <taxon>Sar</taxon>
        <taxon>Stramenopiles</taxon>
        <taxon>Ochrophyta</taxon>
        <taxon>Raphidophyceae</taxon>
        <taxon>Chattonellales</taxon>
        <taxon>Chattonellaceae</taxon>
        <taxon>Fibrocapsa</taxon>
    </lineage>
</organism>
<dbReference type="PROSITE" id="PS50158">
    <property type="entry name" value="ZF_CCHC"/>
    <property type="match status" value="1"/>
</dbReference>
<dbReference type="SMART" id="SM00343">
    <property type="entry name" value="ZnF_C2HC"/>
    <property type="match status" value="2"/>
</dbReference>
<dbReference type="GO" id="GO:0003676">
    <property type="term" value="F:nucleic acid binding"/>
    <property type="evidence" value="ECO:0007669"/>
    <property type="project" value="InterPro"/>
</dbReference>
<dbReference type="Gene3D" id="4.10.60.10">
    <property type="entry name" value="Zinc finger, CCHC-type"/>
    <property type="match status" value="1"/>
</dbReference>
<gene>
    <name evidence="3" type="ORF">FJAP1339_LOCUS9413</name>
</gene>